<reference evidence="1 2" key="2">
    <citation type="submission" date="2020-01" db="EMBL/GenBank/DDBJ databases">
        <title>Microvirga sp. nov., an arsenate reduction bacterium isolated from Tibet hotspring sediments.</title>
        <authorList>
            <person name="Xian W.-D."/>
            <person name="Li W.-J."/>
        </authorList>
    </citation>
    <scope>NUCLEOTIDE SEQUENCE [LARGE SCALE GENOMIC DNA]</scope>
    <source>
        <strain evidence="1 2">KCTC 23863</strain>
    </source>
</reference>
<dbReference type="AlphaFoldDB" id="A0A7X3MQZ6"/>
<name>A0A7X3MQZ6_9HYPH</name>
<reference evidence="1 2" key="1">
    <citation type="submission" date="2019-12" db="EMBL/GenBank/DDBJ databases">
        <authorList>
            <person name="Yuan C.-G."/>
        </authorList>
    </citation>
    <scope>NUCLEOTIDE SEQUENCE [LARGE SCALE GENOMIC DNA]</scope>
    <source>
        <strain evidence="1 2">KCTC 23863</strain>
    </source>
</reference>
<protein>
    <submittedName>
        <fullName evidence="1">Uncharacterized protein</fullName>
    </submittedName>
</protein>
<gene>
    <name evidence="1" type="ORF">GR328_09225</name>
</gene>
<dbReference type="OrthoDB" id="9781772at2"/>
<sequence length="77" mass="8121">MAMGGLENGGGLDLLLSGERVLATPRRESVLPSTRGLKVSDLAGLVYPYLTFSEVTKSIAVEFLMPWAQNPWGAAGG</sequence>
<evidence type="ECO:0000313" key="2">
    <source>
        <dbReference type="Proteomes" id="UP000436483"/>
    </source>
</evidence>
<keyword evidence="2" id="KW-1185">Reference proteome</keyword>
<proteinExistence type="predicted"/>
<accession>A0A7X3MQZ6</accession>
<organism evidence="1 2">
    <name type="scientific">Microvirga makkahensis</name>
    <dbReference type="NCBI Taxonomy" id="1128670"/>
    <lineage>
        <taxon>Bacteria</taxon>
        <taxon>Pseudomonadati</taxon>
        <taxon>Pseudomonadota</taxon>
        <taxon>Alphaproteobacteria</taxon>
        <taxon>Hyphomicrobiales</taxon>
        <taxon>Methylobacteriaceae</taxon>
        <taxon>Microvirga</taxon>
    </lineage>
</organism>
<dbReference type="RefSeq" id="WP_160884222.1">
    <property type="nucleotide sequence ID" value="NZ_WURB01000005.1"/>
</dbReference>
<evidence type="ECO:0000313" key="1">
    <source>
        <dbReference type="EMBL" id="MXQ11637.1"/>
    </source>
</evidence>
<dbReference type="EMBL" id="WURB01000005">
    <property type="protein sequence ID" value="MXQ11637.1"/>
    <property type="molecule type" value="Genomic_DNA"/>
</dbReference>
<comment type="caution">
    <text evidence="1">The sequence shown here is derived from an EMBL/GenBank/DDBJ whole genome shotgun (WGS) entry which is preliminary data.</text>
</comment>
<dbReference type="Proteomes" id="UP000436483">
    <property type="component" value="Unassembled WGS sequence"/>
</dbReference>